<dbReference type="PANTHER" id="PTHR43409">
    <property type="entry name" value="ANAEROBIC MAGNESIUM-PROTOPORPHYRIN IX MONOMETHYL ESTER CYCLASE-RELATED"/>
    <property type="match status" value="1"/>
</dbReference>
<feature type="domain" description="Radical SAM core" evidence="7">
    <location>
        <begin position="200"/>
        <end position="442"/>
    </location>
</feature>
<dbReference type="InterPro" id="IPR058240">
    <property type="entry name" value="rSAM_sf"/>
</dbReference>
<dbReference type="InterPro" id="IPR023404">
    <property type="entry name" value="rSAM_horseshoe"/>
</dbReference>
<dbReference type="GO" id="GO:0003824">
    <property type="term" value="F:catalytic activity"/>
    <property type="evidence" value="ECO:0007669"/>
    <property type="project" value="InterPro"/>
</dbReference>
<evidence type="ECO:0000256" key="3">
    <source>
        <dbReference type="ARBA" id="ARBA00022723"/>
    </source>
</evidence>
<proteinExistence type="predicted"/>
<organism evidence="8 9">
    <name type="scientific">Candidatus Coatesbacteria bacterium RBG_13_66_14</name>
    <dbReference type="NCBI Taxonomy" id="1817816"/>
    <lineage>
        <taxon>Bacteria</taxon>
        <taxon>Candidatus Coatesiibacteriota</taxon>
    </lineage>
</organism>
<dbReference type="InterPro" id="IPR007197">
    <property type="entry name" value="rSAM"/>
</dbReference>
<dbReference type="InterPro" id="IPR006638">
    <property type="entry name" value="Elp3/MiaA/NifB-like_rSAM"/>
</dbReference>
<evidence type="ECO:0000256" key="2">
    <source>
        <dbReference type="ARBA" id="ARBA00022691"/>
    </source>
</evidence>
<evidence type="ECO:0000259" key="6">
    <source>
        <dbReference type="PROSITE" id="PS51332"/>
    </source>
</evidence>
<evidence type="ECO:0000313" key="9">
    <source>
        <dbReference type="Proteomes" id="UP000177187"/>
    </source>
</evidence>
<dbReference type="PROSITE" id="PS51332">
    <property type="entry name" value="B12_BINDING"/>
    <property type="match status" value="1"/>
</dbReference>
<dbReference type="Proteomes" id="UP000177187">
    <property type="component" value="Unassembled WGS sequence"/>
</dbReference>
<dbReference type="GO" id="GO:0046872">
    <property type="term" value="F:metal ion binding"/>
    <property type="evidence" value="ECO:0007669"/>
    <property type="project" value="UniProtKB-KW"/>
</dbReference>
<feature type="domain" description="B12-binding" evidence="6">
    <location>
        <begin position="1"/>
        <end position="140"/>
    </location>
</feature>
<dbReference type="SFLD" id="SFLDS00029">
    <property type="entry name" value="Radical_SAM"/>
    <property type="match status" value="1"/>
</dbReference>
<dbReference type="InterPro" id="IPR006158">
    <property type="entry name" value="Cobalamin-bd"/>
</dbReference>
<dbReference type="GO" id="GO:0031419">
    <property type="term" value="F:cobalamin binding"/>
    <property type="evidence" value="ECO:0007669"/>
    <property type="project" value="InterPro"/>
</dbReference>
<dbReference type="AlphaFoldDB" id="A0A1F5F5C2"/>
<evidence type="ECO:0000313" key="8">
    <source>
        <dbReference type="EMBL" id="OGD74871.1"/>
    </source>
</evidence>
<dbReference type="EMBL" id="MFAF01000090">
    <property type="protein sequence ID" value="OGD74871.1"/>
    <property type="molecule type" value="Genomic_DNA"/>
</dbReference>
<dbReference type="SUPFAM" id="SSF102114">
    <property type="entry name" value="Radical SAM enzymes"/>
    <property type="match status" value="1"/>
</dbReference>
<comment type="caution">
    <text evidence="8">The sequence shown here is derived from an EMBL/GenBank/DDBJ whole genome shotgun (WGS) entry which is preliminary data.</text>
</comment>
<keyword evidence="3" id="KW-0479">Metal-binding</keyword>
<evidence type="ECO:0000256" key="4">
    <source>
        <dbReference type="ARBA" id="ARBA00023004"/>
    </source>
</evidence>
<dbReference type="CDD" id="cd01335">
    <property type="entry name" value="Radical_SAM"/>
    <property type="match status" value="1"/>
</dbReference>
<sequence length="529" mass="60819">MANILLVCLDNQAYGPNIRVLSSLANGGGHRAWMLFFHKPAPTYLRRFPETPGELAGFERLLEELNIGVVGLSVMTHEFDRAVEVSKSARKKGRHVIWGGIHPTVRPGECLEHADAVCIADAEGVFVPYLDALDAGGDRRLPSFVLKDEDPEEVRKSGRIYIERDLDSVPVPDYTVEHCFYGAGDDVRPMTWDDYRRLNTWEGSYYRLLTSRGCMYHCSYCMNNFFWRCYGESSLRRRSPGNCIEELVQAREMMPFIRGVNIQDDSFFMGSDEWLTEFIALYKEKINLPFVCRLIPKYTNRRRLALLADARLIHVEVGLQTGSRRMAHTVYERFQENENFLEVDALLSEYGVTKTYDTLVDNVYETPEDVLATLDVLLELKRPYYIGAYSLTPFPGTEYYDKVVRDGLLGKMADAYNSPLYATNPDQYYTPKTLRRLIEASPYTPNPILRYCGNHWRSNLVKWLAPFLMAWRNYVVGIINWGRNKAPWFLQLALVLAALWGKLRLKRARKSGSLERTAEQPVCDTEGVR</sequence>
<dbReference type="GO" id="GO:0051536">
    <property type="term" value="F:iron-sulfur cluster binding"/>
    <property type="evidence" value="ECO:0007669"/>
    <property type="project" value="UniProtKB-KW"/>
</dbReference>
<dbReference type="Gene3D" id="3.80.30.20">
    <property type="entry name" value="tm_1862 like domain"/>
    <property type="match status" value="1"/>
</dbReference>
<name>A0A1F5F5C2_9BACT</name>
<keyword evidence="5" id="KW-0411">Iron-sulfur</keyword>
<dbReference type="SMART" id="SM00729">
    <property type="entry name" value="Elp3"/>
    <property type="match status" value="1"/>
</dbReference>
<keyword evidence="2" id="KW-0949">S-adenosyl-L-methionine</keyword>
<dbReference type="Gene3D" id="3.40.50.280">
    <property type="entry name" value="Cobalamin-binding domain"/>
    <property type="match status" value="1"/>
</dbReference>
<comment type="cofactor">
    <cofactor evidence="1">
        <name>[4Fe-4S] cluster</name>
        <dbReference type="ChEBI" id="CHEBI:49883"/>
    </cofactor>
</comment>
<evidence type="ECO:0000256" key="1">
    <source>
        <dbReference type="ARBA" id="ARBA00001966"/>
    </source>
</evidence>
<evidence type="ECO:0000259" key="7">
    <source>
        <dbReference type="PROSITE" id="PS51918"/>
    </source>
</evidence>
<gene>
    <name evidence="8" type="ORF">A2Y64_02810</name>
</gene>
<reference evidence="8 9" key="1">
    <citation type="journal article" date="2016" name="Nat. Commun.">
        <title>Thousands of microbial genomes shed light on interconnected biogeochemical processes in an aquifer system.</title>
        <authorList>
            <person name="Anantharaman K."/>
            <person name="Brown C.T."/>
            <person name="Hug L.A."/>
            <person name="Sharon I."/>
            <person name="Castelle C.J."/>
            <person name="Probst A.J."/>
            <person name="Thomas B.C."/>
            <person name="Singh A."/>
            <person name="Wilkins M.J."/>
            <person name="Karaoz U."/>
            <person name="Brodie E.L."/>
            <person name="Williams K.H."/>
            <person name="Hubbard S.S."/>
            <person name="Banfield J.F."/>
        </authorList>
    </citation>
    <scope>NUCLEOTIDE SEQUENCE [LARGE SCALE GENOMIC DNA]</scope>
</reference>
<dbReference type="PROSITE" id="PS51918">
    <property type="entry name" value="RADICAL_SAM"/>
    <property type="match status" value="1"/>
</dbReference>
<dbReference type="Pfam" id="PF04055">
    <property type="entry name" value="Radical_SAM"/>
    <property type="match status" value="1"/>
</dbReference>
<dbReference type="SFLD" id="SFLDG01082">
    <property type="entry name" value="B12-binding_domain_containing"/>
    <property type="match status" value="1"/>
</dbReference>
<dbReference type="Pfam" id="PF02310">
    <property type="entry name" value="B12-binding"/>
    <property type="match status" value="1"/>
</dbReference>
<dbReference type="InterPro" id="IPR051198">
    <property type="entry name" value="BchE-like"/>
</dbReference>
<protein>
    <submittedName>
        <fullName evidence="8">Uncharacterized protein</fullName>
    </submittedName>
</protein>
<dbReference type="STRING" id="1817816.A2Y64_02810"/>
<keyword evidence="4" id="KW-0408">Iron</keyword>
<accession>A0A1F5F5C2</accession>
<evidence type="ECO:0000256" key="5">
    <source>
        <dbReference type="ARBA" id="ARBA00023014"/>
    </source>
</evidence>